<feature type="transmembrane region" description="Helical" evidence="1">
    <location>
        <begin position="547"/>
        <end position="568"/>
    </location>
</feature>
<dbReference type="Proteomes" id="UP000824633">
    <property type="component" value="Chromosome"/>
</dbReference>
<protein>
    <recommendedName>
        <fullName evidence="4">Helix-hairpin-helix domain-containing protein</fullName>
    </recommendedName>
</protein>
<name>A0ABN6J3Y5_9CLOT</name>
<feature type="transmembrane region" description="Helical" evidence="1">
    <location>
        <begin position="574"/>
        <end position="595"/>
    </location>
</feature>
<dbReference type="SUPFAM" id="SSF47781">
    <property type="entry name" value="RuvA domain 2-like"/>
    <property type="match status" value="1"/>
</dbReference>
<evidence type="ECO:0000256" key="1">
    <source>
        <dbReference type="SAM" id="Phobius"/>
    </source>
</evidence>
<dbReference type="Pfam" id="PF12836">
    <property type="entry name" value="HHH_3"/>
    <property type="match status" value="1"/>
</dbReference>
<dbReference type="RefSeq" id="WP_224034461.1">
    <property type="nucleotide sequence ID" value="NZ_AP024849.1"/>
</dbReference>
<keyword evidence="3" id="KW-1185">Reference proteome</keyword>
<reference evidence="3" key="1">
    <citation type="submission" date="2021-07" db="EMBL/GenBank/DDBJ databases">
        <title>Complete genome sequencing of a Clostridium isolate.</title>
        <authorList>
            <person name="Ueki A."/>
            <person name="Tonouchi A."/>
        </authorList>
    </citation>
    <scope>NUCLEOTIDE SEQUENCE [LARGE SCALE GENOMIC DNA]</scope>
    <source>
        <strain evidence="3">C5S11</strain>
    </source>
</reference>
<accession>A0ABN6J3Y5</accession>
<evidence type="ECO:0000313" key="2">
    <source>
        <dbReference type="EMBL" id="BCZ48185.1"/>
    </source>
</evidence>
<organism evidence="2 3">
    <name type="scientific">Clostridium gelidum</name>
    <dbReference type="NCBI Taxonomy" id="704125"/>
    <lineage>
        <taxon>Bacteria</taxon>
        <taxon>Bacillati</taxon>
        <taxon>Bacillota</taxon>
        <taxon>Clostridia</taxon>
        <taxon>Eubacteriales</taxon>
        <taxon>Clostridiaceae</taxon>
        <taxon>Clostridium</taxon>
    </lineage>
</organism>
<sequence>MKKYIFILIFALCIISFVTKENVLAKEISTEKPNVIVLKGTDETKDGFPVYELADDDKLFMDIYNKSFIKKSVELYGQAQKYSNLKSQDMYFAFREDSGCFGNIGFYLKKNGELYDKTKSPYIELRIGQLKNYDTLESITQLLPHEMGHVLYGITTYNNSYKSADEEKYYEMISNYNEGLHYSNIITDYNIAFNEGFGEHFEVISRMYEENKQIKDGIYFNMERIKNNTKTLVDRGNRDFYLPLRLDYYREISPFWQQNYENLKRNELGLNGGGKYKNLSYDFIEPEKSILYRNMGISQDKTKMRSLEQSVSTEIVVSNFFIKLITTDNGDLNERYAKVFKIFNQYLNKDNRPQFIQFVKGYIEEYPQDTERVLKDFKDSTGYDFTEECAPEIWCISEEQHSSYIFDQFGGNKNPFYLFNINTCDKEDLIKLKGLSKNDAEKIIAYRDKNKGVKDTREFAQIEGISSKSVEILTNNTSQEKIEKLINNTEDSKFEKSFSNIFLANFEHLILRTMVWFVIFFIIYYLFFNKASVKDKMSLFKVAIKEFLKLMFYVLVGFIGVAVRSNIIKGLENLNPIIIFIVMILICESITLLVIRKDKLKVRESLISTLMMMAIIIYSQY</sequence>
<evidence type="ECO:0008006" key="4">
    <source>
        <dbReference type="Google" id="ProtNLM"/>
    </source>
</evidence>
<proteinExistence type="predicted"/>
<dbReference type="InterPro" id="IPR010994">
    <property type="entry name" value="RuvA_2-like"/>
</dbReference>
<evidence type="ECO:0000313" key="3">
    <source>
        <dbReference type="Proteomes" id="UP000824633"/>
    </source>
</evidence>
<feature type="transmembrane region" description="Helical" evidence="1">
    <location>
        <begin position="509"/>
        <end position="527"/>
    </location>
</feature>
<dbReference type="EMBL" id="AP024849">
    <property type="protein sequence ID" value="BCZ48185.1"/>
    <property type="molecule type" value="Genomic_DNA"/>
</dbReference>
<keyword evidence="1" id="KW-0812">Transmembrane</keyword>
<keyword evidence="1" id="KW-1133">Transmembrane helix</keyword>
<dbReference type="Gene3D" id="1.10.150.280">
    <property type="entry name" value="AF1531-like domain"/>
    <property type="match status" value="1"/>
</dbReference>
<gene>
    <name evidence="2" type="ORF">psyc5s11_42520</name>
</gene>
<keyword evidence="1" id="KW-0472">Membrane</keyword>